<name>A0A0C2YAG7_PARME</name>
<dbReference type="InterPro" id="IPR026881">
    <property type="entry name" value="WYL_dom"/>
</dbReference>
<gene>
    <name evidence="3" type="ORF">CCC_01595</name>
</gene>
<reference evidence="3 4" key="1">
    <citation type="submission" date="2015-01" db="EMBL/GenBank/DDBJ databases">
        <title>Genome Sequence of Magnetospirillum magnetotacticum Strain MS-1.</title>
        <authorList>
            <person name="Marinov G.K."/>
            <person name="Smalley M.D."/>
            <person name="DeSalvo G."/>
        </authorList>
    </citation>
    <scope>NUCLEOTIDE SEQUENCE [LARGE SCALE GENOMIC DNA]</scope>
    <source>
        <strain evidence="3 4">MS-1</strain>
    </source>
</reference>
<dbReference type="PROSITE" id="PS52050">
    <property type="entry name" value="WYL"/>
    <property type="match status" value="1"/>
</dbReference>
<accession>A0A0C2YAG7</accession>
<dbReference type="Pfam" id="PF25583">
    <property type="entry name" value="WCX"/>
    <property type="match status" value="1"/>
</dbReference>
<feature type="domain" description="WCX" evidence="2">
    <location>
        <begin position="235"/>
        <end position="305"/>
    </location>
</feature>
<dbReference type="STRING" id="272627.CCC_01595"/>
<comment type="caution">
    <text evidence="3">The sequence shown here is derived from an EMBL/GenBank/DDBJ whole genome shotgun (WGS) entry which is preliminary data.</text>
</comment>
<evidence type="ECO:0000259" key="2">
    <source>
        <dbReference type="Pfam" id="PF25583"/>
    </source>
</evidence>
<sequence length="333" mass="37193">MQGNAEGVSLTGIMETYEVSRRTAERMRDAVREVFPQVEEFHLGDGLKRWRIRSSRAISPIPVLADELAALHAAATSFRQDGRDDQAAMLDTVSVKLRSLLRADDRRRMDPDLDALMEAEGLVLRPGPKPRIDGKVLAELREAIKGCEEVILRHVSRSSGRESQHNVRPYGFLYGGRHYLLAYNPHPDVADFRLFSLSNIREVTRQDAIFERQADFSLQAYAANSFAVFQEEPVDVLWHVAAEAAAEARDFLFHPSQSFEEQADGSLLLRFRAGGLVEMAWHLFTWGGAIRVLEPPELLTAIDQMTKDFISAHPLQGRVAGTTFRGGGPAVAD</sequence>
<dbReference type="InterPro" id="IPR051534">
    <property type="entry name" value="CBASS_pafABC_assoc_protein"/>
</dbReference>
<dbReference type="AlphaFoldDB" id="A0A0C2YAG7"/>
<evidence type="ECO:0000313" key="3">
    <source>
        <dbReference type="EMBL" id="KIL96729.1"/>
    </source>
</evidence>
<dbReference type="Pfam" id="PF13280">
    <property type="entry name" value="WYL"/>
    <property type="match status" value="1"/>
</dbReference>
<dbReference type="Proteomes" id="UP000031971">
    <property type="component" value="Unassembled WGS sequence"/>
</dbReference>
<dbReference type="EMBL" id="JXSL01000035">
    <property type="protein sequence ID" value="KIL96729.1"/>
    <property type="molecule type" value="Genomic_DNA"/>
</dbReference>
<dbReference type="PANTHER" id="PTHR34580:SF1">
    <property type="entry name" value="PROTEIN PAFC"/>
    <property type="match status" value="1"/>
</dbReference>
<keyword evidence="4" id="KW-1185">Reference proteome</keyword>
<feature type="domain" description="WYL" evidence="1">
    <location>
        <begin position="136"/>
        <end position="204"/>
    </location>
</feature>
<protein>
    <submittedName>
        <fullName evidence="3">Transcriptional regulator DeoR family</fullName>
    </submittedName>
</protein>
<dbReference type="PANTHER" id="PTHR34580">
    <property type="match status" value="1"/>
</dbReference>
<evidence type="ECO:0000313" key="4">
    <source>
        <dbReference type="Proteomes" id="UP000031971"/>
    </source>
</evidence>
<organism evidence="3 4">
    <name type="scientific">Paramagnetospirillum magnetotacticum MS-1</name>
    <dbReference type="NCBI Taxonomy" id="272627"/>
    <lineage>
        <taxon>Bacteria</taxon>
        <taxon>Pseudomonadati</taxon>
        <taxon>Pseudomonadota</taxon>
        <taxon>Alphaproteobacteria</taxon>
        <taxon>Rhodospirillales</taxon>
        <taxon>Magnetospirillaceae</taxon>
        <taxon>Paramagnetospirillum</taxon>
    </lineage>
</organism>
<proteinExistence type="predicted"/>
<evidence type="ECO:0000259" key="1">
    <source>
        <dbReference type="Pfam" id="PF13280"/>
    </source>
</evidence>
<dbReference type="InterPro" id="IPR057727">
    <property type="entry name" value="WCX_dom"/>
</dbReference>